<comment type="caution">
    <text evidence="1">The sequence shown here is derived from an EMBL/GenBank/DDBJ whole genome shotgun (WGS) entry which is preliminary data.</text>
</comment>
<reference evidence="1 2" key="1">
    <citation type="journal article" date="2020" name="Nat. Food">
        <title>A phased Vanilla planifolia genome enables genetic improvement of flavour and production.</title>
        <authorList>
            <person name="Hasing T."/>
            <person name="Tang H."/>
            <person name="Brym M."/>
            <person name="Khazi F."/>
            <person name="Huang T."/>
            <person name="Chambers A.H."/>
        </authorList>
    </citation>
    <scope>NUCLEOTIDE SEQUENCE [LARGE SCALE GENOMIC DNA]</scope>
    <source>
        <tissue evidence="1">Leaf</tissue>
    </source>
</reference>
<keyword evidence="2" id="KW-1185">Reference proteome</keyword>
<organism evidence="1 2">
    <name type="scientific">Vanilla planifolia</name>
    <name type="common">Vanilla</name>
    <dbReference type="NCBI Taxonomy" id="51239"/>
    <lineage>
        <taxon>Eukaryota</taxon>
        <taxon>Viridiplantae</taxon>
        <taxon>Streptophyta</taxon>
        <taxon>Embryophyta</taxon>
        <taxon>Tracheophyta</taxon>
        <taxon>Spermatophyta</taxon>
        <taxon>Magnoliopsida</taxon>
        <taxon>Liliopsida</taxon>
        <taxon>Asparagales</taxon>
        <taxon>Orchidaceae</taxon>
        <taxon>Vanilloideae</taxon>
        <taxon>Vanilleae</taxon>
        <taxon>Vanilla</taxon>
    </lineage>
</organism>
<dbReference type="AlphaFoldDB" id="A0A835U7H9"/>
<accession>A0A835U7H9</accession>
<protein>
    <submittedName>
        <fullName evidence="1">Uncharacterized protein</fullName>
    </submittedName>
</protein>
<proteinExistence type="predicted"/>
<sequence length="127" mass="14306">MAQSKAIKDVLVLAPITLQKVHRIKSRERSQSRVEQLKLPELPPVFSVRSKRQVFAVVEHERGSLQPLPACEAVIMVSHEPLDKLRGCNDYGWKAAEMQKLEEHHAWLVELPMQGSFGGDGMGSFSF</sequence>
<name>A0A835U7H9_VANPL</name>
<gene>
    <name evidence="1" type="ORF">HPP92_025178</name>
</gene>
<dbReference type="Proteomes" id="UP000636800">
    <property type="component" value="Unassembled WGS sequence"/>
</dbReference>
<dbReference type="EMBL" id="JADCNL010000014">
    <property type="protein sequence ID" value="KAG0452514.1"/>
    <property type="molecule type" value="Genomic_DNA"/>
</dbReference>
<dbReference type="OrthoDB" id="2401965at2759"/>
<evidence type="ECO:0000313" key="2">
    <source>
        <dbReference type="Proteomes" id="UP000636800"/>
    </source>
</evidence>
<evidence type="ECO:0000313" key="1">
    <source>
        <dbReference type="EMBL" id="KAG0452514.1"/>
    </source>
</evidence>